<dbReference type="SUPFAM" id="SSF46689">
    <property type="entry name" value="Homeodomain-like"/>
    <property type="match status" value="2"/>
</dbReference>
<dbReference type="AlphaFoldDB" id="A0A6B8RC55"/>
<sequence length="431" mass="49335">MFRLLIADDEANIREGLAKHNWSALGIEPVYDCNNGLEALRYIMENPVDIVLTDIMMPFMGGLELSEQINQLFPFVKVVILTGYNDFEFVRSSLRSGVADYLLKPTLQDELDRVFHGVVNELQLEQSQKTVLLSLKRKALLLQRKEFLQKLLFMPLSADEIEWGCAEGSIQLNAPDFRVAVIQLDGKVRADYSIKDWELILFAFENTLSEIWDERGHGYHLVEAETGLCLLLTAGDSDKLLLRAEDIRNHFYRFRGLFKSTLSIGIGETVSHISEVLLSGEQAERVLAAEGEERLSVYEIKDVPFMEASGSVQQDSKVEAIESEGHIISAAKQYIQKHFKEPISLKEISQQVHVNSSYLSYLFKKSHGENYVNYLTTCRMDEAKRLLSDPQYKIYEVSERIGYRNTKHFSIIFKRYTGLTPYDYRSGKSKT</sequence>
<keyword evidence="3 8" id="KW-0597">Phosphoprotein</keyword>
<keyword evidence="7" id="KW-0804">Transcription</keyword>
<evidence type="ECO:0000259" key="9">
    <source>
        <dbReference type="PROSITE" id="PS01124"/>
    </source>
</evidence>
<dbReference type="SMART" id="SM00448">
    <property type="entry name" value="REC"/>
    <property type="match status" value="1"/>
</dbReference>
<evidence type="ECO:0000313" key="11">
    <source>
        <dbReference type="EMBL" id="QGQ94101.1"/>
    </source>
</evidence>
<evidence type="ECO:0000256" key="8">
    <source>
        <dbReference type="PROSITE-ProRule" id="PRU00169"/>
    </source>
</evidence>
<comment type="subcellular location">
    <subcellularLocation>
        <location evidence="1">Cytoplasm</location>
    </subcellularLocation>
</comment>
<dbReference type="RefSeq" id="WP_155699099.1">
    <property type="nucleotide sequence ID" value="NZ_CP034235.1"/>
</dbReference>
<dbReference type="PANTHER" id="PTHR42713">
    <property type="entry name" value="HISTIDINE KINASE-RELATED"/>
    <property type="match status" value="1"/>
</dbReference>
<gene>
    <name evidence="11" type="ORF">EHS13_03865</name>
</gene>
<evidence type="ECO:0000259" key="10">
    <source>
        <dbReference type="PROSITE" id="PS50110"/>
    </source>
</evidence>
<dbReference type="PROSITE" id="PS01124">
    <property type="entry name" value="HTH_ARAC_FAMILY_2"/>
    <property type="match status" value="1"/>
</dbReference>
<evidence type="ECO:0000256" key="6">
    <source>
        <dbReference type="ARBA" id="ARBA00023125"/>
    </source>
</evidence>
<evidence type="ECO:0000256" key="5">
    <source>
        <dbReference type="ARBA" id="ARBA00023015"/>
    </source>
</evidence>
<protein>
    <submittedName>
        <fullName evidence="11">Response regulator</fullName>
    </submittedName>
</protein>
<evidence type="ECO:0000256" key="3">
    <source>
        <dbReference type="ARBA" id="ARBA00022553"/>
    </source>
</evidence>
<keyword evidence="2" id="KW-0963">Cytoplasm</keyword>
<dbReference type="Gene3D" id="1.10.10.60">
    <property type="entry name" value="Homeodomain-like"/>
    <property type="match status" value="2"/>
</dbReference>
<dbReference type="InterPro" id="IPR018060">
    <property type="entry name" value="HTH_AraC"/>
</dbReference>
<dbReference type="OrthoDB" id="342399at2"/>
<feature type="domain" description="HTH araC/xylS-type" evidence="9">
    <location>
        <begin position="329"/>
        <end position="427"/>
    </location>
</feature>
<dbReference type="GO" id="GO:0000160">
    <property type="term" value="P:phosphorelay signal transduction system"/>
    <property type="evidence" value="ECO:0007669"/>
    <property type="project" value="UniProtKB-KW"/>
</dbReference>
<dbReference type="EMBL" id="CP034235">
    <property type="protein sequence ID" value="QGQ94101.1"/>
    <property type="molecule type" value="Genomic_DNA"/>
</dbReference>
<feature type="modified residue" description="4-aspartylphosphate" evidence="8">
    <location>
        <position position="54"/>
    </location>
</feature>
<evidence type="ECO:0000256" key="2">
    <source>
        <dbReference type="ARBA" id="ARBA00022490"/>
    </source>
</evidence>
<dbReference type="InterPro" id="IPR011006">
    <property type="entry name" value="CheY-like_superfamily"/>
</dbReference>
<evidence type="ECO:0000256" key="7">
    <source>
        <dbReference type="ARBA" id="ARBA00023163"/>
    </source>
</evidence>
<dbReference type="GO" id="GO:0005737">
    <property type="term" value="C:cytoplasm"/>
    <property type="evidence" value="ECO:0007669"/>
    <property type="project" value="UniProtKB-SubCell"/>
</dbReference>
<keyword evidence="4" id="KW-0902">Two-component regulatory system</keyword>
<dbReference type="GO" id="GO:0043565">
    <property type="term" value="F:sequence-specific DNA binding"/>
    <property type="evidence" value="ECO:0007669"/>
    <property type="project" value="InterPro"/>
</dbReference>
<dbReference type="InterPro" id="IPR018062">
    <property type="entry name" value="HTH_AraC-typ_CS"/>
</dbReference>
<dbReference type="Gene3D" id="3.40.50.2300">
    <property type="match status" value="1"/>
</dbReference>
<dbReference type="Pfam" id="PF00072">
    <property type="entry name" value="Response_reg"/>
    <property type="match status" value="1"/>
</dbReference>
<keyword evidence="12" id="KW-1185">Reference proteome</keyword>
<dbReference type="PANTHER" id="PTHR42713:SF3">
    <property type="entry name" value="TRANSCRIPTIONAL REGULATORY PROTEIN HPTR"/>
    <property type="match status" value="1"/>
</dbReference>
<dbReference type="InterPro" id="IPR051552">
    <property type="entry name" value="HptR"/>
</dbReference>
<keyword evidence="5" id="KW-0805">Transcription regulation</keyword>
<dbReference type="SUPFAM" id="SSF52172">
    <property type="entry name" value="CheY-like"/>
    <property type="match status" value="1"/>
</dbReference>
<evidence type="ECO:0000256" key="4">
    <source>
        <dbReference type="ARBA" id="ARBA00023012"/>
    </source>
</evidence>
<evidence type="ECO:0000313" key="12">
    <source>
        <dbReference type="Proteomes" id="UP000426246"/>
    </source>
</evidence>
<dbReference type="KEGG" id="ppsc:EHS13_03865"/>
<keyword evidence="6" id="KW-0238">DNA-binding</keyword>
<dbReference type="PRINTS" id="PR00032">
    <property type="entry name" value="HTHARAC"/>
</dbReference>
<dbReference type="InterPro" id="IPR020449">
    <property type="entry name" value="Tscrpt_reg_AraC-type_HTH"/>
</dbReference>
<name>A0A6B8RC55_9BACL</name>
<dbReference type="Pfam" id="PF12833">
    <property type="entry name" value="HTH_18"/>
    <property type="match status" value="1"/>
</dbReference>
<dbReference type="InterPro" id="IPR001789">
    <property type="entry name" value="Sig_transdc_resp-reg_receiver"/>
</dbReference>
<dbReference type="InterPro" id="IPR009057">
    <property type="entry name" value="Homeodomain-like_sf"/>
</dbReference>
<dbReference type="Proteomes" id="UP000426246">
    <property type="component" value="Chromosome"/>
</dbReference>
<proteinExistence type="predicted"/>
<dbReference type="CDD" id="cd17536">
    <property type="entry name" value="REC_YesN-like"/>
    <property type="match status" value="1"/>
</dbReference>
<reference evidence="12" key="1">
    <citation type="submission" date="2018-11" db="EMBL/GenBank/DDBJ databases">
        <title>Complete genome sequence of Paenibacillus sp. ML311-T8.</title>
        <authorList>
            <person name="Nam Y.-D."/>
            <person name="Kang J."/>
            <person name="Chung W.-H."/>
            <person name="Park Y.S."/>
        </authorList>
    </citation>
    <scope>NUCLEOTIDE SEQUENCE [LARGE SCALE GENOMIC DNA]</scope>
    <source>
        <strain evidence="12">ML311-T8</strain>
    </source>
</reference>
<evidence type="ECO:0000256" key="1">
    <source>
        <dbReference type="ARBA" id="ARBA00004496"/>
    </source>
</evidence>
<dbReference type="PROSITE" id="PS00041">
    <property type="entry name" value="HTH_ARAC_FAMILY_1"/>
    <property type="match status" value="1"/>
</dbReference>
<dbReference type="SMART" id="SM00342">
    <property type="entry name" value="HTH_ARAC"/>
    <property type="match status" value="1"/>
</dbReference>
<dbReference type="GO" id="GO:0003700">
    <property type="term" value="F:DNA-binding transcription factor activity"/>
    <property type="evidence" value="ECO:0007669"/>
    <property type="project" value="InterPro"/>
</dbReference>
<organism evidence="11 12">
    <name type="scientific">Paenibacillus psychroresistens</name>
    <dbReference type="NCBI Taxonomy" id="1778678"/>
    <lineage>
        <taxon>Bacteria</taxon>
        <taxon>Bacillati</taxon>
        <taxon>Bacillota</taxon>
        <taxon>Bacilli</taxon>
        <taxon>Bacillales</taxon>
        <taxon>Paenibacillaceae</taxon>
        <taxon>Paenibacillus</taxon>
    </lineage>
</organism>
<dbReference type="PROSITE" id="PS50110">
    <property type="entry name" value="RESPONSE_REGULATORY"/>
    <property type="match status" value="1"/>
</dbReference>
<feature type="domain" description="Response regulatory" evidence="10">
    <location>
        <begin position="3"/>
        <end position="119"/>
    </location>
</feature>
<accession>A0A6B8RC55</accession>